<name>A0A9X1Y851_9PROT</name>
<keyword evidence="5" id="KW-0449">Lipoprotein</keyword>
<dbReference type="Pfam" id="PF04333">
    <property type="entry name" value="MlaA"/>
    <property type="match status" value="1"/>
</dbReference>
<evidence type="ECO:0000313" key="6">
    <source>
        <dbReference type="Proteomes" id="UP001139516"/>
    </source>
</evidence>
<dbReference type="GO" id="GO:0120010">
    <property type="term" value="P:intermembrane phospholipid transfer"/>
    <property type="evidence" value="ECO:0007669"/>
    <property type="project" value="TreeGrafter"/>
</dbReference>
<evidence type="ECO:0000256" key="2">
    <source>
        <dbReference type="ARBA" id="ARBA00022729"/>
    </source>
</evidence>
<evidence type="ECO:0000313" key="5">
    <source>
        <dbReference type="EMBL" id="MCK8783980.1"/>
    </source>
</evidence>
<feature type="region of interest" description="Disordered" evidence="3">
    <location>
        <begin position="233"/>
        <end position="288"/>
    </location>
</feature>
<proteinExistence type="inferred from homology"/>
<dbReference type="GO" id="GO:0016020">
    <property type="term" value="C:membrane"/>
    <property type="evidence" value="ECO:0007669"/>
    <property type="project" value="InterPro"/>
</dbReference>
<reference evidence="5" key="1">
    <citation type="submission" date="2022-04" db="EMBL/GenBank/DDBJ databases">
        <title>Roseomonas acroporae sp. nov., isolated from coral Acropora digitifera.</title>
        <authorList>
            <person name="Sun H."/>
        </authorList>
    </citation>
    <scope>NUCLEOTIDE SEQUENCE</scope>
    <source>
        <strain evidence="5">NAR14</strain>
    </source>
</reference>
<evidence type="ECO:0000256" key="1">
    <source>
        <dbReference type="ARBA" id="ARBA00010634"/>
    </source>
</evidence>
<dbReference type="RefSeq" id="WP_248666099.1">
    <property type="nucleotide sequence ID" value="NZ_JALPRX010000022.1"/>
</dbReference>
<evidence type="ECO:0000256" key="3">
    <source>
        <dbReference type="SAM" id="MobiDB-lite"/>
    </source>
</evidence>
<keyword evidence="2 4" id="KW-0732">Signal</keyword>
<sequence>MLRNYRFMLLAALLALPACATPPPADDPDAVAEFRQNNDPWEPANRAMFAVHNAIDRAVLRPVAIGYRDVVPQPVRTGLRNFLRNLRTPVVLVNDMLQGNPRRAGDTLGRFFVNTTVGLGGLIDVANNRLNVPPHSEDWGQTLAVWGVGDGPYMFIPILGPSNVRDTAGFGMDLAIDPLFWFGQGVAVEVLRYSRGAVTAIDTRESLIETVDAVNQTSLDPYATFRSAYRQRRQAEISNRSGGGGGPLGRFEPMPGVTPGTAPNATPVTTQGGAGGVPGVSSSPTGAP</sequence>
<organism evidence="5 6">
    <name type="scientific">Roseomonas acroporae</name>
    <dbReference type="NCBI Taxonomy" id="2937791"/>
    <lineage>
        <taxon>Bacteria</taxon>
        <taxon>Pseudomonadati</taxon>
        <taxon>Pseudomonadota</taxon>
        <taxon>Alphaproteobacteria</taxon>
        <taxon>Acetobacterales</taxon>
        <taxon>Roseomonadaceae</taxon>
        <taxon>Roseomonas</taxon>
    </lineage>
</organism>
<evidence type="ECO:0000256" key="4">
    <source>
        <dbReference type="SAM" id="SignalP"/>
    </source>
</evidence>
<keyword evidence="6" id="KW-1185">Reference proteome</keyword>
<dbReference type="Proteomes" id="UP001139516">
    <property type="component" value="Unassembled WGS sequence"/>
</dbReference>
<feature type="chain" id="PRO_5040910719" evidence="4">
    <location>
        <begin position="21"/>
        <end position="288"/>
    </location>
</feature>
<comment type="caution">
    <text evidence="5">The sequence shown here is derived from an EMBL/GenBank/DDBJ whole genome shotgun (WGS) entry which is preliminary data.</text>
</comment>
<dbReference type="AlphaFoldDB" id="A0A9X1Y851"/>
<accession>A0A9X1Y851</accession>
<dbReference type="EMBL" id="JALPRX010000022">
    <property type="protein sequence ID" value="MCK8783980.1"/>
    <property type="molecule type" value="Genomic_DNA"/>
</dbReference>
<comment type="similarity">
    <text evidence="1">Belongs to the MlaA family.</text>
</comment>
<gene>
    <name evidence="5" type="ORF">M0638_06250</name>
</gene>
<dbReference type="PANTHER" id="PTHR30035">
    <property type="entry name" value="LIPOPROTEIN VACJ-RELATED"/>
    <property type="match status" value="1"/>
</dbReference>
<dbReference type="PANTHER" id="PTHR30035:SF3">
    <property type="entry name" value="INTERMEMBRANE PHOSPHOLIPID TRANSPORT SYSTEM LIPOPROTEIN MLAA"/>
    <property type="match status" value="1"/>
</dbReference>
<dbReference type="PRINTS" id="PR01805">
    <property type="entry name" value="VACJLIPOPROT"/>
</dbReference>
<feature type="signal peptide" evidence="4">
    <location>
        <begin position="1"/>
        <end position="20"/>
    </location>
</feature>
<protein>
    <submittedName>
        <fullName evidence="5">VacJ family lipoprotein</fullName>
    </submittedName>
</protein>
<dbReference type="InterPro" id="IPR007428">
    <property type="entry name" value="MlaA"/>
</dbReference>
<feature type="compositionally biased region" description="Low complexity" evidence="3">
    <location>
        <begin position="279"/>
        <end position="288"/>
    </location>
</feature>